<protein>
    <submittedName>
        <fullName evidence="2">DUF397 domain-containing protein</fullName>
    </submittedName>
</protein>
<sequence>MAETTKTWRRSSFCAAGACVEVAQIDGTIQLRDSKNLEWPALVFTPDEWTGFQESVLAMGKSS</sequence>
<dbReference type="RefSeq" id="WP_282760760.1">
    <property type="nucleotide sequence ID" value="NZ_JASCTH010000009.1"/>
</dbReference>
<gene>
    <name evidence="2" type="ORF">QLQ12_16215</name>
</gene>
<evidence type="ECO:0000313" key="2">
    <source>
        <dbReference type="EMBL" id="MDI6100149.1"/>
    </source>
</evidence>
<name>A0ABT6WK94_9ACTN</name>
<dbReference type="Pfam" id="PF04149">
    <property type="entry name" value="DUF397"/>
    <property type="match status" value="1"/>
</dbReference>
<dbReference type="EMBL" id="JASCTH010000009">
    <property type="protein sequence ID" value="MDI6100149.1"/>
    <property type="molecule type" value="Genomic_DNA"/>
</dbReference>
<accession>A0ABT6WK94</accession>
<keyword evidence="3" id="KW-1185">Reference proteome</keyword>
<evidence type="ECO:0000313" key="3">
    <source>
        <dbReference type="Proteomes" id="UP001241758"/>
    </source>
</evidence>
<comment type="caution">
    <text evidence="2">The sequence shown here is derived from an EMBL/GenBank/DDBJ whole genome shotgun (WGS) entry which is preliminary data.</text>
</comment>
<organism evidence="2 3">
    <name type="scientific">Actinoplanes sandaracinus</name>
    <dbReference type="NCBI Taxonomy" id="3045177"/>
    <lineage>
        <taxon>Bacteria</taxon>
        <taxon>Bacillati</taxon>
        <taxon>Actinomycetota</taxon>
        <taxon>Actinomycetes</taxon>
        <taxon>Micromonosporales</taxon>
        <taxon>Micromonosporaceae</taxon>
        <taxon>Actinoplanes</taxon>
    </lineage>
</organism>
<feature type="domain" description="DUF397" evidence="1">
    <location>
        <begin position="7"/>
        <end position="56"/>
    </location>
</feature>
<proteinExistence type="predicted"/>
<evidence type="ECO:0000259" key="1">
    <source>
        <dbReference type="Pfam" id="PF04149"/>
    </source>
</evidence>
<dbReference type="Proteomes" id="UP001241758">
    <property type="component" value="Unassembled WGS sequence"/>
</dbReference>
<reference evidence="2 3" key="1">
    <citation type="submission" date="2023-05" db="EMBL/GenBank/DDBJ databases">
        <title>Actinoplanes sp. NEAU-A12 genome sequencing.</title>
        <authorList>
            <person name="Wang Z.-S."/>
        </authorList>
    </citation>
    <scope>NUCLEOTIDE SEQUENCE [LARGE SCALE GENOMIC DNA]</scope>
    <source>
        <strain evidence="2 3">NEAU-A12</strain>
    </source>
</reference>
<dbReference type="InterPro" id="IPR007278">
    <property type="entry name" value="DUF397"/>
</dbReference>